<sequence>MSNPLIVVDKIVEYFVGKVCQSVGCHVSFLFHYKQNLKTLEDEKNNLQQQRSNVQEKVDQAEHRGEAIDNKVSDWLQEADKSSQGVDTFMDVKAVKENMHCFNFSCPDYISRYRLSKQAKKKAVHVKHVTAEGGKISTVSHPRKAPPELEFPYSRDYEGFQSRYEVFTGIVEALKDHKVNIIGVYGTGGVELDLNKIGIPITDRNKNCKVVLTSRNQEVWKNMKDHKDFKIEFLSEGEAWTLFKKKVGNYVDSPHQPLHDIAWAVCKESQGLPVAVNALGGALKDKEMHAWQDALHKLKNSMLKDIVGINSKVFTSLKWSYDWLDSEDAKSCFLLCCLFPEDVNIPIDDLVRYYMTGRILHQGRKLDTLEEALYRVCTVVDTLKSCCLLLNGQRIHCLLSNRQCEHYVKMHDVVRDVAISIAEDEKSFLVKHGFRDWPDKAAYEHCPVISLRPDDVREFPEELDCPELHTLRLDYTSNESQLQVPDRFFSGTMNLAVLDLNEVPMLPLPASLAKLAKLQMLCLNNCKLGDIAILKDLKDHLEILSLRGSNIEVLPKEVGELTHLRLLDMTDCGQLGMIPRGVISKLHHLEELSMPKTFDKWEGTSADREISTVILDELMSLTRLTSLNIYIGDHTLLPKDGFFLENLFRFRITVGEDSNYYDWDSAGVMVLRNILIENPLEYLLGKPKPKHKRSIERNGLYPSKSFNHLGKLRITKCKLKYLFSPSCARGLVQLESLVISSCSVMEGVIGTEGERDKATVIVFSRLKRLSLEDLQNLRGFFPEWEKTTRSSGSSSTNAQTVLFNDKADFPTLESLEIDSVPEITEIWNKQILPTLESATESSFNQLSMMIIRGCGKLMNVVGGCPKIEAIEMEKQKGKVVDDYVPCFPKLKFLILSDLPNLESFCNSSIRCEGQVPLFDHQVAFPAQERLAIKTLPNITDIWDKKIRPAHQPFRSLQELGVIDCGKLVYVVPSNMLPQLCNLGRLTLDSCPMVEVIVDLEKKEEGTQEVANNTIFPFPELSFMSLKRLQKIEGFCAFKSEQNYVFSAQVAFPKLEELIVDTFGQRALRQLADAFELRLKHLEFDKCEEVSTVVFPHLFRRLRFVDLLDVTSCHGAREVFHFDGLEVTEGQVCDGQLTQIRKVYLEDLPQLTCLWNKDPHRLLGLQSLEYLTIKNCPLLANLFTASVAKALVGLKVLYLSSCSTIEAIITIDEGHADVTDDDHEIVFSKLEWKLDPRTCIVLKSSSPTLTVSRAFKQSRSVLHQSIMGKFKS</sequence>
<comment type="caution">
    <text evidence="1">The sequence shown here is derived from an EMBL/GenBank/DDBJ whole genome shotgun (WGS) entry which is preliminary data.</text>
</comment>
<gene>
    <name evidence="1" type="ORF">Vadar_027469</name>
</gene>
<dbReference type="EMBL" id="CM037151">
    <property type="protein sequence ID" value="KAH7844393.1"/>
    <property type="molecule type" value="Genomic_DNA"/>
</dbReference>
<accession>A0ACB7XTL1</accession>
<evidence type="ECO:0000313" key="1">
    <source>
        <dbReference type="EMBL" id="KAH7844393.1"/>
    </source>
</evidence>
<proteinExistence type="predicted"/>
<organism evidence="1 2">
    <name type="scientific">Vaccinium darrowii</name>
    <dbReference type="NCBI Taxonomy" id="229202"/>
    <lineage>
        <taxon>Eukaryota</taxon>
        <taxon>Viridiplantae</taxon>
        <taxon>Streptophyta</taxon>
        <taxon>Embryophyta</taxon>
        <taxon>Tracheophyta</taxon>
        <taxon>Spermatophyta</taxon>
        <taxon>Magnoliopsida</taxon>
        <taxon>eudicotyledons</taxon>
        <taxon>Gunneridae</taxon>
        <taxon>Pentapetalae</taxon>
        <taxon>asterids</taxon>
        <taxon>Ericales</taxon>
        <taxon>Ericaceae</taxon>
        <taxon>Vaccinioideae</taxon>
        <taxon>Vaccinieae</taxon>
        <taxon>Vaccinium</taxon>
    </lineage>
</organism>
<reference evidence="1 2" key="1">
    <citation type="journal article" date="2021" name="Hortic Res">
        <title>High-quality reference genome and annotation aids understanding of berry development for evergreen blueberry (Vaccinium darrowii).</title>
        <authorList>
            <person name="Yu J."/>
            <person name="Hulse-Kemp A.M."/>
            <person name="Babiker E."/>
            <person name="Staton M."/>
        </authorList>
    </citation>
    <scope>NUCLEOTIDE SEQUENCE [LARGE SCALE GENOMIC DNA]</scope>
    <source>
        <strain evidence="2">cv. NJ 8807/NJ 8810</strain>
        <tissue evidence="1">Young leaf</tissue>
    </source>
</reference>
<keyword evidence="2" id="KW-1185">Reference proteome</keyword>
<protein>
    <submittedName>
        <fullName evidence="1">Uncharacterized protein</fullName>
    </submittedName>
</protein>
<dbReference type="Proteomes" id="UP000828048">
    <property type="component" value="Chromosome 1"/>
</dbReference>
<name>A0ACB7XTL1_9ERIC</name>
<evidence type="ECO:0000313" key="2">
    <source>
        <dbReference type="Proteomes" id="UP000828048"/>
    </source>
</evidence>